<comment type="caution">
    <text evidence="4">The sequence shown here is derived from an EMBL/GenBank/DDBJ whole genome shotgun (WGS) entry which is preliminary data.</text>
</comment>
<protein>
    <submittedName>
        <fullName evidence="4">DUF3048 domain-containing protein</fullName>
    </submittedName>
</protein>
<evidence type="ECO:0000259" key="3">
    <source>
        <dbReference type="Pfam" id="PF17479"/>
    </source>
</evidence>
<dbReference type="EMBL" id="RPFW01000007">
    <property type="protein sequence ID" value="TVZ01104.1"/>
    <property type="molecule type" value="Genomic_DNA"/>
</dbReference>
<dbReference type="InterPro" id="IPR021416">
    <property type="entry name" value="DUF3048_N"/>
</dbReference>
<dbReference type="OrthoDB" id="9779102at2"/>
<feature type="domain" description="DUF3048" evidence="2">
    <location>
        <begin position="87"/>
        <end position="219"/>
    </location>
</feature>
<dbReference type="Proteomes" id="UP000460272">
    <property type="component" value="Unassembled WGS sequence"/>
</dbReference>
<reference evidence="4 5" key="1">
    <citation type="submission" date="2018-11" db="EMBL/GenBank/DDBJ databases">
        <title>Trebonia kvetii gen.nov., sp.nov., a novel acidophilic actinobacterium, and proposal of the new actinobacterial family Treboniaceae fam. nov.</title>
        <authorList>
            <person name="Rapoport D."/>
            <person name="Sagova-Mareckova M."/>
            <person name="Sedlacek I."/>
            <person name="Provaznik J."/>
            <person name="Kralova S."/>
            <person name="Pavlinic D."/>
            <person name="Benes V."/>
            <person name="Kopecky J."/>
        </authorList>
    </citation>
    <scope>NUCLEOTIDE SEQUENCE [LARGE SCALE GENOMIC DNA]</scope>
    <source>
        <strain evidence="4 5">15Tr583</strain>
    </source>
</reference>
<feature type="domain" description="DUF3048" evidence="3">
    <location>
        <begin position="246"/>
        <end position="357"/>
    </location>
</feature>
<dbReference type="InterPro" id="IPR035328">
    <property type="entry name" value="DUF3048_C"/>
</dbReference>
<keyword evidence="5" id="KW-1185">Reference proteome</keyword>
<evidence type="ECO:0000256" key="1">
    <source>
        <dbReference type="SAM" id="MobiDB-lite"/>
    </source>
</evidence>
<dbReference type="Pfam" id="PF11258">
    <property type="entry name" value="DUF3048"/>
    <property type="match status" value="1"/>
</dbReference>
<dbReference type="Pfam" id="PF17479">
    <property type="entry name" value="DUF3048_C"/>
    <property type="match status" value="1"/>
</dbReference>
<organism evidence="4 5">
    <name type="scientific">Trebonia kvetii</name>
    <dbReference type="NCBI Taxonomy" id="2480626"/>
    <lineage>
        <taxon>Bacteria</taxon>
        <taxon>Bacillati</taxon>
        <taxon>Actinomycetota</taxon>
        <taxon>Actinomycetes</taxon>
        <taxon>Streptosporangiales</taxon>
        <taxon>Treboniaceae</taxon>
        <taxon>Trebonia</taxon>
    </lineage>
</organism>
<gene>
    <name evidence="4" type="ORF">EAS64_32945</name>
</gene>
<feature type="region of interest" description="Disordered" evidence="1">
    <location>
        <begin position="56"/>
        <end position="84"/>
    </location>
</feature>
<name>A0A6P2BQ34_9ACTN</name>
<accession>A0A6P2BQ34</accession>
<sequence length="373" mass="40940">MRVRSLADGRRGMDWRLHGRSRRLAIVLAISLAVVTAVTGTVLALTLHSGPAPAKLASAKLQPRPTVKATPPPPRPHKKGPLLDPFTGERIKKLDPVLAVKIDNIVYARPQTGLQSADIVYVIPVEGGLTRFMAVFSSHFPSVIGPVRSARQSDLDLLRQFGKPAFAWSGATPHLVPFIERAPIYDLYANLVGGYYRSPNRVAPYNLYANTRTLLSEAPRASKARDIGFRFGSLPAGGKPTAKYSVKYPAASYTFRWSAKDGRWLTWIDGSPAEATESGQLGGRTVIIQYTRIATSRFEEYGGRPPYAQSVGHGKAVILRNGRAYIVRWSRPNLEVGTTYTLRNGKRMLFQPGQVWVILAPDSHASYVNAAKV</sequence>
<dbReference type="AlphaFoldDB" id="A0A6P2BQ34"/>
<dbReference type="SUPFAM" id="SSF159774">
    <property type="entry name" value="YerB-like"/>
    <property type="match status" value="1"/>
</dbReference>
<dbReference type="InterPro" id="IPR023158">
    <property type="entry name" value="YerB-like_sf"/>
</dbReference>
<evidence type="ECO:0000313" key="4">
    <source>
        <dbReference type="EMBL" id="TVZ01104.1"/>
    </source>
</evidence>
<evidence type="ECO:0000313" key="5">
    <source>
        <dbReference type="Proteomes" id="UP000460272"/>
    </source>
</evidence>
<proteinExistence type="predicted"/>
<evidence type="ECO:0000259" key="2">
    <source>
        <dbReference type="Pfam" id="PF11258"/>
    </source>
</evidence>
<dbReference type="Gene3D" id="3.50.90.10">
    <property type="entry name" value="YerB-like"/>
    <property type="match status" value="1"/>
</dbReference>